<keyword evidence="2" id="KW-0732">Signal</keyword>
<dbReference type="PANTHER" id="PTHR21724:SF109">
    <property type="entry name" value="SHKT DOMAIN-CONTAINING PROTEIN"/>
    <property type="match status" value="1"/>
</dbReference>
<dbReference type="Proteomes" id="UP001177023">
    <property type="component" value="Unassembled WGS sequence"/>
</dbReference>
<feature type="signal peptide" evidence="2">
    <location>
        <begin position="1"/>
        <end position="20"/>
    </location>
</feature>
<dbReference type="Gene3D" id="1.10.10.1940">
    <property type="match status" value="2"/>
</dbReference>
<dbReference type="PANTHER" id="PTHR21724">
    <property type="entry name" value="SHKT DOMAIN-CONTAINING PROTEIN"/>
    <property type="match status" value="1"/>
</dbReference>
<dbReference type="SMART" id="SM00254">
    <property type="entry name" value="ShKT"/>
    <property type="match status" value="2"/>
</dbReference>
<evidence type="ECO:0000256" key="2">
    <source>
        <dbReference type="SAM" id="SignalP"/>
    </source>
</evidence>
<accession>A0AA36G1L5</accession>
<dbReference type="EMBL" id="CATQJA010002634">
    <property type="protein sequence ID" value="CAJ0574891.1"/>
    <property type="molecule type" value="Genomic_DNA"/>
</dbReference>
<evidence type="ECO:0000256" key="1">
    <source>
        <dbReference type="PROSITE-ProRule" id="PRU01005"/>
    </source>
</evidence>
<organism evidence="4 5">
    <name type="scientific">Mesorhabditis spiculigera</name>
    <dbReference type="NCBI Taxonomy" id="96644"/>
    <lineage>
        <taxon>Eukaryota</taxon>
        <taxon>Metazoa</taxon>
        <taxon>Ecdysozoa</taxon>
        <taxon>Nematoda</taxon>
        <taxon>Chromadorea</taxon>
        <taxon>Rhabditida</taxon>
        <taxon>Rhabditina</taxon>
        <taxon>Rhabditomorpha</taxon>
        <taxon>Rhabditoidea</taxon>
        <taxon>Rhabditidae</taxon>
        <taxon>Mesorhabditinae</taxon>
        <taxon>Mesorhabditis</taxon>
    </lineage>
</organism>
<sequence>MQAYFAFIALLGFICQQAFAADCATKPATSPLVEIGPAIDGVCPTGLTCYIRSGTNYCYGTAPITDCTDKNSNCATWISNGFCKNPAYTDVVAQYCPKGCKLCTAPAPCVDLNSNCKTWVANNFCTNPAYANVKNDYCPKSCGGC</sequence>
<dbReference type="Pfam" id="PF01549">
    <property type="entry name" value="ShK"/>
    <property type="match status" value="2"/>
</dbReference>
<dbReference type="AlphaFoldDB" id="A0AA36G1L5"/>
<dbReference type="PROSITE" id="PS51670">
    <property type="entry name" value="SHKT"/>
    <property type="match status" value="2"/>
</dbReference>
<feature type="domain" description="ShKT" evidence="3">
    <location>
        <begin position="67"/>
        <end position="103"/>
    </location>
</feature>
<evidence type="ECO:0000313" key="4">
    <source>
        <dbReference type="EMBL" id="CAJ0574891.1"/>
    </source>
</evidence>
<protein>
    <recommendedName>
        <fullName evidence="3">ShKT domain-containing protein</fullName>
    </recommendedName>
</protein>
<evidence type="ECO:0000259" key="3">
    <source>
        <dbReference type="PROSITE" id="PS51670"/>
    </source>
</evidence>
<proteinExistence type="predicted"/>
<comment type="caution">
    <text evidence="4">The sequence shown here is derived from an EMBL/GenBank/DDBJ whole genome shotgun (WGS) entry which is preliminary data.</text>
</comment>
<name>A0AA36G1L5_9BILA</name>
<evidence type="ECO:0000313" key="5">
    <source>
        <dbReference type="Proteomes" id="UP001177023"/>
    </source>
</evidence>
<gene>
    <name evidence="4" type="ORF">MSPICULIGERA_LOCUS13214</name>
</gene>
<feature type="non-terminal residue" evidence="4">
    <location>
        <position position="1"/>
    </location>
</feature>
<feature type="domain" description="ShKT" evidence="3">
    <location>
        <begin position="109"/>
        <end position="145"/>
    </location>
</feature>
<feature type="chain" id="PRO_5041462589" description="ShKT domain-containing protein" evidence="2">
    <location>
        <begin position="21"/>
        <end position="145"/>
    </location>
</feature>
<comment type="caution">
    <text evidence="1">Lacks conserved residue(s) required for the propagation of feature annotation.</text>
</comment>
<reference evidence="4" key="1">
    <citation type="submission" date="2023-06" db="EMBL/GenBank/DDBJ databases">
        <authorList>
            <person name="Delattre M."/>
        </authorList>
    </citation>
    <scope>NUCLEOTIDE SEQUENCE</scope>
    <source>
        <strain evidence="4">AF72</strain>
    </source>
</reference>
<dbReference type="InterPro" id="IPR003582">
    <property type="entry name" value="ShKT_dom"/>
</dbReference>
<keyword evidence="5" id="KW-1185">Reference proteome</keyword>